<dbReference type="SUPFAM" id="SSF53383">
    <property type="entry name" value="PLP-dependent transferases"/>
    <property type="match status" value="1"/>
</dbReference>
<gene>
    <name evidence="7" type="ORF">ACFO0S_08410</name>
</gene>
<proteinExistence type="inferred from homology"/>
<dbReference type="EC" id="4.4.1.13" evidence="2"/>
<evidence type="ECO:0000313" key="7">
    <source>
        <dbReference type="EMBL" id="MFC4355066.1"/>
    </source>
</evidence>
<dbReference type="Proteomes" id="UP001595733">
    <property type="component" value="Unassembled WGS sequence"/>
</dbReference>
<evidence type="ECO:0000259" key="6">
    <source>
        <dbReference type="Pfam" id="PF00155"/>
    </source>
</evidence>
<evidence type="ECO:0000256" key="1">
    <source>
        <dbReference type="ARBA" id="ARBA00001933"/>
    </source>
</evidence>
<dbReference type="Pfam" id="PF00155">
    <property type="entry name" value="Aminotran_1_2"/>
    <property type="match status" value="1"/>
</dbReference>
<dbReference type="InterPro" id="IPR027619">
    <property type="entry name" value="C-S_lyase_PatB-like"/>
</dbReference>
<reference evidence="8" key="1">
    <citation type="journal article" date="2019" name="Int. J. Syst. Evol. Microbiol.">
        <title>The Global Catalogue of Microorganisms (GCM) 10K type strain sequencing project: providing services to taxonomists for standard genome sequencing and annotation.</title>
        <authorList>
            <consortium name="The Broad Institute Genomics Platform"/>
            <consortium name="The Broad Institute Genome Sequencing Center for Infectious Disease"/>
            <person name="Wu L."/>
            <person name="Ma J."/>
        </authorList>
    </citation>
    <scope>NUCLEOTIDE SEQUENCE [LARGE SCALE GENOMIC DNA]</scope>
    <source>
        <strain evidence="8">CCUG 50353</strain>
    </source>
</reference>
<keyword evidence="4 7" id="KW-0456">Lyase</keyword>
<dbReference type="PANTHER" id="PTHR43525">
    <property type="entry name" value="PROTEIN MALY"/>
    <property type="match status" value="1"/>
</dbReference>
<sequence length="393" mass="44198">MYDFTTVHNRRNTSSVKWDMLAEIYQIEVKDDILPMWVADMDFPIAPNIADALIERIQDGVFGYSFPSKGLGESIVKWVKETHHTTISADWLLYESGVIPAVALSLATFTEPGDKVLIQGPVYPPFRNTPENLNRVVVNFSLDEKDGQYSINFDKFEEALSQDIQAFIFCNPHNPGGKVWSKEDVKQITDLCHKYGVLLISDEIHADLVFTPHTHTTALSVAEHTDHIITCMAPTKTFNLAGLQAAYLIVTNEEKRLKLKNQMMRSANMGLTVLGATAMQAAYETGKPWLKELLDTLKENIVYVKDEIETHVPNVRVTEPNGTYLIWIDYRKLGVSEEVMMKTLLEEGKLALEPGTKYGPEGEGFVRMNIACPLDTVKDGVQRFITAVNKLSI</sequence>
<dbReference type="PANTHER" id="PTHR43525:SF1">
    <property type="entry name" value="PROTEIN MALY"/>
    <property type="match status" value="1"/>
</dbReference>
<name>A0ABV8UWV9_9BACL</name>
<evidence type="ECO:0000256" key="2">
    <source>
        <dbReference type="ARBA" id="ARBA00012224"/>
    </source>
</evidence>
<accession>A0ABV8UWV9</accession>
<feature type="domain" description="Aminotransferase class I/classII large" evidence="6">
    <location>
        <begin position="40"/>
        <end position="383"/>
    </location>
</feature>
<dbReference type="EMBL" id="JBHSEF010000022">
    <property type="protein sequence ID" value="MFC4355066.1"/>
    <property type="molecule type" value="Genomic_DNA"/>
</dbReference>
<keyword evidence="8" id="KW-1185">Reference proteome</keyword>
<dbReference type="CDD" id="cd00609">
    <property type="entry name" value="AAT_like"/>
    <property type="match status" value="1"/>
</dbReference>
<comment type="caution">
    <text evidence="7">The sequence shown here is derived from an EMBL/GenBank/DDBJ whole genome shotgun (WGS) entry which is preliminary data.</text>
</comment>
<protein>
    <recommendedName>
        <fullName evidence="2">cysteine-S-conjugate beta-lyase</fullName>
        <ecNumber evidence="2">4.4.1.13</ecNumber>
    </recommendedName>
</protein>
<evidence type="ECO:0000313" key="8">
    <source>
        <dbReference type="Proteomes" id="UP001595733"/>
    </source>
</evidence>
<dbReference type="InterPro" id="IPR015424">
    <property type="entry name" value="PyrdxlP-dep_Trfase"/>
</dbReference>
<organism evidence="7 8">
    <name type="scientific">Chryseomicrobium palamuruense</name>
    <dbReference type="NCBI Taxonomy" id="682973"/>
    <lineage>
        <taxon>Bacteria</taxon>
        <taxon>Bacillati</taxon>
        <taxon>Bacillota</taxon>
        <taxon>Bacilli</taxon>
        <taxon>Bacillales</taxon>
        <taxon>Caryophanaceae</taxon>
        <taxon>Chryseomicrobium</taxon>
    </lineage>
</organism>
<dbReference type="NCBIfam" id="TIGR04350">
    <property type="entry name" value="C_S_lyase_PatB"/>
    <property type="match status" value="1"/>
</dbReference>
<dbReference type="GO" id="GO:0047804">
    <property type="term" value="F:cysteine-S-conjugate beta-lyase activity"/>
    <property type="evidence" value="ECO:0007669"/>
    <property type="project" value="UniProtKB-EC"/>
</dbReference>
<dbReference type="InterPro" id="IPR015421">
    <property type="entry name" value="PyrdxlP-dep_Trfase_major"/>
</dbReference>
<comment type="cofactor">
    <cofactor evidence="1">
        <name>pyridoxal 5'-phosphate</name>
        <dbReference type="ChEBI" id="CHEBI:597326"/>
    </cofactor>
</comment>
<dbReference type="Gene3D" id="3.40.640.10">
    <property type="entry name" value="Type I PLP-dependent aspartate aminotransferase-like (Major domain)"/>
    <property type="match status" value="1"/>
</dbReference>
<dbReference type="InterPro" id="IPR051798">
    <property type="entry name" value="Class-II_PLP-Dep_Aminotrans"/>
</dbReference>
<comment type="similarity">
    <text evidence="5">Belongs to the class-II pyridoxal-phosphate-dependent aminotransferase family. MalY/PatB cystathionine beta-lyase subfamily.</text>
</comment>
<evidence type="ECO:0000256" key="3">
    <source>
        <dbReference type="ARBA" id="ARBA00022898"/>
    </source>
</evidence>
<dbReference type="InterPro" id="IPR015422">
    <property type="entry name" value="PyrdxlP-dep_Trfase_small"/>
</dbReference>
<dbReference type="Gene3D" id="3.90.1150.10">
    <property type="entry name" value="Aspartate Aminotransferase, domain 1"/>
    <property type="match status" value="1"/>
</dbReference>
<dbReference type="InterPro" id="IPR004839">
    <property type="entry name" value="Aminotransferase_I/II_large"/>
</dbReference>
<evidence type="ECO:0000256" key="5">
    <source>
        <dbReference type="ARBA" id="ARBA00037974"/>
    </source>
</evidence>
<dbReference type="RefSeq" id="WP_378141401.1">
    <property type="nucleotide sequence ID" value="NZ_JBHSEF010000022.1"/>
</dbReference>
<keyword evidence="3" id="KW-0663">Pyridoxal phosphate</keyword>
<evidence type="ECO:0000256" key="4">
    <source>
        <dbReference type="ARBA" id="ARBA00023239"/>
    </source>
</evidence>